<name>A0A1I1DEY0_9BACT</name>
<protein>
    <submittedName>
        <fullName evidence="2">5-methylcytosine-specific restriction endonuclease McrA</fullName>
    </submittedName>
</protein>
<organism evidence="2 3">
    <name type="scientific">Flexibacter flexilis DSM 6793</name>
    <dbReference type="NCBI Taxonomy" id="927664"/>
    <lineage>
        <taxon>Bacteria</taxon>
        <taxon>Pseudomonadati</taxon>
        <taxon>Bacteroidota</taxon>
        <taxon>Cytophagia</taxon>
        <taxon>Cytophagales</taxon>
        <taxon>Flexibacteraceae</taxon>
        <taxon>Flexibacter</taxon>
    </lineage>
</organism>
<reference evidence="2 3" key="1">
    <citation type="submission" date="2016-10" db="EMBL/GenBank/DDBJ databases">
        <authorList>
            <person name="de Groot N.N."/>
        </authorList>
    </citation>
    <scope>NUCLEOTIDE SEQUENCE [LARGE SCALE GENOMIC DNA]</scope>
    <source>
        <strain evidence="2 3">DSM 6793</strain>
    </source>
</reference>
<dbReference type="GO" id="GO:0008270">
    <property type="term" value="F:zinc ion binding"/>
    <property type="evidence" value="ECO:0007669"/>
    <property type="project" value="InterPro"/>
</dbReference>
<keyword evidence="3" id="KW-1185">Reference proteome</keyword>
<accession>A0A1I1DEY0</accession>
<evidence type="ECO:0000313" key="2">
    <source>
        <dbReference type="EMBL" id="SFB73374.1"/>
    </source>
</evidence>
<dbReference type="SMART" id="SM00507">
    <property type="entry name" value="HNHc"/>
    <property type="match status" value="1"/>
</dbReference>
<dbReference type="RefSeq" id="WP_091505830.1">
    <property type="nucleotide sequence ID" value="NZ_FOLE01000001.1"/>
</dbReference>
<dbReference type="Pfam" id="PF01844">
    <property type="entry name" value="HNH"/>
    <property type="match status" value="1"/>
</dbReference>
<dbReference type="OrthoDB" id="9802901at2"/>
<dbReference type="CDD" id="cd00085">
    <property type="entry name" value="HNHc"/>
    <property type="match status" value="1"/>
</dbReference>
<dbReference type="PANTHER" id="PTHR33877:SF2">
    <property type="entry name" value="OS07G0170200 PROTEIN"/>
    <property type="match status" value="1"/>
</dbReference>
<dbReference type="PANTHER" id="PTHR33877">
    <property type="entry name" value="SLL1193 PROTEIN"/>
    <property type="match status" value="1"/>
</dbReference>
<keyword evidence="2" id="KW-0255">Endonuclease</keyword>
<dbReference type="InterPro" id="IPR003615">
    <property type="entry name" value="HNH_nuc"/>
</dbReference>
<feature type="domain" description="HNH nuclease" evidence="1">
    <location>
        <begin position="72"/>
        <end position="122"/>
    </location>
</feature>
<dbReference type="AlphaFoldDB" id="A0A1I1DEY0"/>
<sequence>MNRKVLVLNQDFSALSVCSVPKAFLLVYLNKAEMITEVNAEAIRTVSRNYQMPSIIRLFHYVQMPYRGGVTLTRQNIFRRDGLQCQYCGSGKDLTIDHVLPRSRGGKSTWDNLITACKSCNSRKGDLTPDEARMPLRQEPFKPSFIMFLRDFSGKISDDWQLYLGKKARR</sequence>
<keyword evidence="2" id="KW-0378">Hydrolase</keyword>
<dbReference type="GO" id="GO:0003676">
    <property type="term" value="F:nucleic acid binding"/>
    <property type="evidence" value="ECO:0007669"/>
    <property type="project" value="InterPro"/>
</dbReference>
<dbReference type="InterPro" id="IPR052892">
    <property type="entry name" value="NA-targeting_endonuclease"/>
</dbReference>
<dbReference type="Proteomes" id="UP000199514">
    <property type="component" value="Unassembled WGS sequence"/>
</dbReference>
<evidence type="ECO:0000313" key="3">
    <source>
        <dbReference type="Proteomes" id="UP000199514"/>
    </source>
</evidence>
<keyword evidence="2" id="KW-0540">Nuclease</keyword>
<dbReference type="GO" id="GO:0004519">
    <property type="term" value="F:endonuclease activity"/>
    <property type="evidence" value="ECO:0007669"/>
    <property type="project" value="UniProtKB-KW"/>
</dbReference>
<dbReference type="Gene3D" id="1.10.30.50">
    <property type="match status" value="1"/>
</dbReference>
<dbReference type="InterPro" id="IPR002711">
    <property type="entry name" value="HNH"/>
</dbReference>
<proteinExistence type="predicted"/>
<dbReference type="STRING" id="927664.SAMN05421780_101167"/>
<evidence type="ECO:0000259" key="1">
    <source>
        <dbReference type="SMART" id="SM00507"/>
    </source>
</evidence>
<gene>
    <name evidence="2" type="ORF">SAMN05421780_101167</name>
</gene>
<dbReference type="EMBL" id="FOLE01000001">
    <property type="protein sequence ID" value="SFB73374.1"/>
    <property type="molecule type" value="Genomic_DNA"/>
</dbReference>